<dbReference type="InterPro" id="IPR006318">
    <property type="entry name" value="PTS_EI-like"/>
</dbReference>
<gene>
    <name evidence="22" type="ORF">J2Z79_002819</name>
</gene>
<dbReference type="InterPro" id="IPR036618">
    <property type="entry name" value="PtsI_HPr-bd_sf"/>
</dbReference>
<dbReference type="InterPro" id="IPR015813">
    <property type="entry name" value="Pyrv/PenolPyrv_kinase-like_dom"/>
</dbReference>
<comment type="cofactor">
    <cofactor evidence="2 17">
        <name>Mg(2+)</name>
        <dbReference type="ChEBI" id="CHEBI:18420"/>
    </cofactor>
</comment>
<feature type="coiled-coil region" evidence="18">
    <location>
        <begin position="42"/>
        <end position="69"/>
    </location>
</feature>
<protein>
    <recommendedName>
        <fullName evidence="7 17">Phosphoenolpyruvate-protein phosphotransferase</fullName>
        <ecNumber evidence="6 17">2.7.3.9</ecNumber>
    </recommendedName>
    <alternativeName>
        <fullName evidence="16 17">Phosphotransferase system, enzyme I</fullName>
    </alternativeName>
</protein>
<dbReference type="PANTHER" id="PTHR46244:SF3">
    <property type="entry name" value="PHOSPHOENOLPYRUVATE-PROTEIN PHOSPHOTRANSFERASE"/>
    <property type="match status" value="1"/>
</dbReference>
<evidence type="ECO:0000256" key="7">
    <source>
        <dbReference type="ARBA" id="ARBA00016544"/>
    </source>
</evidence>
<feature type="domain" description="PEP-utilising enzyme mobile" evidence="19">
    <location>
        <begin position="148"/>
        <end position="220"/>
    </location>
</feature>
<dbReference type="EMBL" id="JAGGLG010000027">
    <property type="protein sequence ID" value="MBP2019380.1"/>
    <property type="molecule type" value="Genomic_DNA"/>
</dbReference>
<evidence type="ECO:0000256" key="14">
    <source>
        <dbReference type="ARBA" id="ARBA00022777"/>
    </source>
</evidence>
<keyword evidence="11 17" id="KW-0808">Transferase</keyword>
<comment type="caution">
    <text evidence="22">The sequence shown here is derived from an EMBL/GenBank/DDBJ whole genome shotgun (WGS) entry which is preliminary data.</text>
</comment>
<comment type="similarity">
    <text evidence="5 17">Belongs to the PEP-utilizing enzyme family.</text>
</comment>
<feature type="domain" description="Phosphotransferase system enzyme I N-terminal" evidence="21">
    <location>
        <begin position="7"/>
        <end position="123"/>
    </location>
</feature>
<dbReference type="InterPro" id="IPR024692">
    <property type="entry name" value="PTS_EI"/>
</dbReference>
<dbReference type="InterPro" id="IPR050499">
    <property type="entry name" value="PEP-utilizing_PTS_enzyme"/>
</dbReference>
<evidence type="ECO:0000256" key="2">
    <source>
        <dbReference type="ARBA" id="ARBA00001946"/>
    </source>
</evidence>
<dbReference type="InterPro" id="IPR040442">
    <property type="entry name" value="Pyrv_kinase-like_dom_sf"/>
</dbReference>
<organism evidence="22 23">
    <name type="scientific">Symbiobacterium terraclitae</name>
    <dbReference type="NCBI Taxonomy" id="557451"/>
    <lineage>
        <taxon>Bacteria</taxon>
        <taxon>Bacillati</taxon>
        <taxon>Bacillota</taxon>
        <taxon>Clostridia</taxon>
        <taxon>Eubacteriales</taxon>
        <taxon>Symbiobacteriaceae</taxon>
        <taxon>Symbiobacterium</taxon>
    </lineage>
</organism>
<evidence type="ECO:0000259" key="19">
    <source>
        <dbReference type="Pfam" id="PF00391"/>
    </source>
</evidence>
<reference evidence="22 23" key="1">
    <citation type="submission" date="2021-03" db="EMBL/GenBank/DDBJ databases">
        <title>Genomic Encyclopedia of Type Strains, Phase IV (KMG-IV): sequencing the most valuable type-strain genomes for metagenomic binning, comparative biology and taxonomic classification.</title>
        <authorList>
            <person name="Goeker M."/>
        </authorList>
    </citation>
    <scope>NUCLEOTIDE SEQUENCE [LARGE SCALE GENOMIC DNA]</scope>
    <source>
        <strain evidence="22 23">DSM 27138</strain>
    </source>
</reference>
<evidence type="ECO:0000256" key="18">
    <source>
        <dbReference type="SAM" id="Coils"/>
    </source>
</evidence>
<dbReference type="Gene3D" id="3.50.30.10">
    <property type="entry name" value="Phosphohistidine domain"/>
    <property type="match status" value="1"/>
</dbReference>
<evidence type="ECO:0000313" key="22">
    <source>
        <dbReference type="EMBL" id="MBP2019380.1"/>
    </source>
</evidence>
<dbReference type="Pfam" id="PF00391">
    <property type="entry name" value="PEP-utilizers"/>
    <property type="match status" value="1"/>
</dbReference>
<dbReference type="Proteomes" id="UP001519289">
    <property type="component" value="Unassembled WGS sequence"/>
</dbReference>
<evidence type="ECO:0000256" key="12">
    <source>
        <dbReference type="ARBA" id="ARBA00022683"/>
    </source>
</evidence>
<dbReference type="SUPFAM" id="SSF51621">
    <property type="entry name" value="Phosphoenolpyruvate/pyruvate domain"/>
    <property type="match status" value="1"/>
</dbReference>
<evidence type="ECO:0000256" key="6">
    <source>
        <dbReference type="ARBA" id="ARBA00012232"/>
    </source>
</evidence>
<dbReference type="SUPFAM" id="SSF52009">
    <property type="entry name" value="Phosphohistidine domain"/>
    <property type="match status" value="1"/>
</dbReference>
<keyword evidence="14 17" id="KW-0418">Kinase</keyword>
<comment type="subcellular location">
    <subcellularLocation>
        <location evidence="4 17">Cytoplasm</location>
    </subcellularLocation>
</comment>
<keyword evidence="23" id="KW-1185">Reference proteome</keyword>
<proteinExistence type="inferred from homology"/>
<dbReference type="EC" id="2.7.3.9" evidence="6 17"/>
<evidence type="ECO:0000259" key="20">
    <source>
        <dbReference type="Pfam" id="PF02896"/>
    </source>
</evidence>
<dbReference type="InterPro" id="IPR018274">
    <property type="entry name" value="PEP_util_AS"/>
</dbReference>
<evidence type="ECO:0000256" key="16">
    <source>
        <dbReference type="ARBA" id="ARBA00033235"/>
    </source>
</evidence>
<comment type="catalytic activity">
    <reaction evidence="1 17">
        <text>L-histidyl-[protein] + phosphoenolpyruvate = N(pros)-phospho-L-histidyl-[protein] + pyruvate</text>
        <dbReference type="Rhea" id="RHEA:23880"/>
        <dbReference type="Rhea" id="RHEA-COMP:9745"/>
        <dbReference type="Rhea" id="RHEA-COMP:9746"/>
        <dbReference type="ChEBI" id="CHEBI:15361"/>
        <dbReference type="ChEBI" id="CHEBI:29979"/>
        <dbReference type="ChEBI" id="CHEBI:58702"/>
        <dbReference type="ChEBI" id="CHEBI:64837"/>
        <dbReference type="EC" id="2.7.3.9"/>
    </reaction>
</comment>
<name>A0ABS4JWK7_9FIRM</name>
<dbReference type="PIRSF" id="PIRSF000732">
    <property type="entry name" value="PTS_enzyme_I"/>
    <property type="match status" value="1"/>
</dbReference>
<dbReference type="Gene3D" id="1.10.274.10">
    <property type="entry name" value="PtsI, HPr-binding domain"/>
    <property type="match status" value="1"/>
</dbReference>
<evidence type="ECO:0000256" key="8">
    <source>
        <dbReference type="ARBA" id="ARBA00022448"/>
    </source>
</evidence>
<keyword evidence="13 17" id="KW-0479">Metal-binding</keyword>
<keyword evidence="10 17" id="KW-0762">Sugar transport</keyword>
<dbReference type="InterPro" id="IPR023151">
    <property type="entry name" value="PEP_util_CS"/>
</dbReference>
<keyword evidence="15 17" id="KW-0460">Magnesium</keyword>
<keyword evidence="8 17" id="KW-0813">Transport</keyword>
<dbReference type="Pfam" id="PF05524">
    <property type="entry name" value="PEP-utilisers_N"/>
    <property type="match status" value="1"/>
</dbReference>
<dbReference type="SUPFAM" id="SSF47831">
    <property type="entry name" value="Enzyme I of the PEP:sugar phosphotransferase system HPr-binding (sub)domain"/>
    <property type="match status" value="1"/>
</dbReference>
<dbReference type="PROSITE" id="PS00742">
    <property type="entry name" value="PEP_ENZYMES_2"/>
    <property type="match status" value="1"/>
</dbReference>
<keyword evidence="12 17" id="KW-0598">Phosphotransferase system</keyword>
<evidence type="ECO:0000256" key="17">
    <source>
        <dbReference type="PIRNR" id="PIRNR000732"/>
    </source>
</evidence>
<evidence type="ECO:0000256" key="13">
    <source>
        <dbReference type="ARBA" id="ARBA00022723"/>
    </source>
</evidence>
<dbReference type="InterPro" id="IPR008279">
    <property type="entry name" value="PEP-util_enz_mobile_dom"/>
</dbReference>
<dbReference type="Gene3D" id="3.20.20.60">
    <property type="entry name" value="Phosphoenolpyruvate-binding domains"/>
    <property type="match status" value="1"/>
</dbReference>
<evidence type="ECO:0000256" key="11">
    <source>
        <dbReference type="ARBA" id="ARBA00022679"/>
    </source>
</evidence>
<comment type="function">
    <text evidence="3 17">General (non sugar-specific) component of the phosphoenolpyruvate-dependent sugar phosphotransferase system (sugar PTS). This major carbohydrate active-transport system catalyzes the phosphorylation of incoming sugar substrates concomitantly with their translocation across the cell membrane. Enzyme I transfers the phosphoryl group from phosphoenolpyruvate (PEP) to the phosphoryl carrier protein (HPr).</text>
</comment>
<dbReference type="PRINTS" id="PR01736">
    <property type="entry name" value="PHPHTRNFRASE"/>
</dbReference>
<dbReference type="InterPro" id="IPR036637">
    <property type="entry name" value="Phosphohistidine_dom_sf"/>
</dbReference>
<dbReference type="PROSITE" id="PS00370">
    <property type="entry name" value="PEP_ENZYMES_PHOS_SITE"/>
    <property type="match status" value="1"/>
</dbReference>
<dbReference type="InterPro" id="IPR000121">
    <property type="entry name" value="PEP_util_C"/>
</dbReference>
<evidence type="ECO:0000313" key="23">
    <source>
        <dbReference type="Proteomes" id="UP001519289"/>
    </source>
</evidence>
<evidence type="ECO:0000256" key="1">
    <source>
        <dbReference type="ARBA" id="ARBA00000683"/>
    </source>
</evidence>
<dbReference type="Pfam" id="PF02896">
    <property type="entry name" value="PEP-utilizers_C"/>
    <property type="match status" value="1"/>
</dbReference>
<evidence type="ECO:0000256" key="10">
    <source>
        <dbReference type="ARBA" id="ARBA00022597"/>
    </source>
</evidence>
<accession>A0ABS4JWK7</accession>
<keyword evidence="9 17" id="KW-0963">Cytoplasm</keyword>
<sequence length="568" mass="60493">MSERLLRGVGAAAGAVMGPALVYREAQAVPTAAKAGTPAEEQARYEAARRRAAAELEELVQRADDHGREILGAHQLMLQDPEMHDLVAASIQAGKPAEEAVQAAVEQFAGMLEALDDEYLRERAADVRDVGRRLVAALTGRSVGLRLERPAVVIARDLAPTDTIGLDRSLLLGIVTEQGGPTSHTSILARSWGIPAVVAAHGVLEAAADGMTVALDGDSGEVVLDPDAGTRIRYEAAMARAREQAERDRAEASLPGETPDGVRVELAANAGSPDEVALAMEKGAEGVGLLRSEFLFMGRDTAPTEEEQYAAYAAALRNAGGRRVIIRTLDIGGDKDVPYLGLAKEENPFLGVRALRLCFRRPELFRAQLRALLRASVHGRLAIMFPMVGGLADLRRAREALAEARRSLEAEGHPVADNYEVGIMIEIPSAALLADHLAAEVDFFSIGTNDLVQYTLAVDRGNPALAEMYQPYHPAVLRLIDRVVTAAHAAGKWVGVCGEMGGLPAGALLLLGLGVDELSMSPALLARIRRLVRATPFAEARSVAQQSLALGTPEEVLALVEPLVRRGE</sequence>
<evidence type="ECO:0000256" key="5">
    <source>
        <dbReference type="ARBA" id="ARBA00007837"/>
    </source>
</evidence>
<keyword evidence="18" id="KW-0175">Coiled coil</keyword>
<evidence type="ECO:0000256" key="9">
    <source>
        <dbReference type="ARBA" id="ARBA00022490"/>
    </source>
</evidence>
<evidence type="ECO:0000256" key="3">
    <source>
        <dbReference type="ARBA" id="ARBA00002728"/>
    </source>
</evidence>
<dbReference type="NCBIfam" id="TIGR01417">
    <property type="entry name" value="PTS_I_fam"/>
    <property type="match status" value="1"/>
</dbReference>
<dbReference type="InterPro" id="IPR008731">
    <property type="entry name" value="PTS_EIN"/>
</dbReference>
<evidence type="ECO:0000259" key="21">
    <source>
        <dbReference type="Pfam" id="PF05524"/>
    </source>
</evidence>
<dbReference type="PANTHER" id="PTHR46244">
    <property type="entry name" value="PHOSPHOENOLPYRUVATE-PROTEIN PHOSPHOTRANSFERASE"/>
    <property type="match status" value="1"/>
</dbReference>
<evidence type="ECO:0000256" key="4">
    <source>
        <dbReference type="ARBA" id="ARBA00004496"/>
    </source>
</evidence>
<feature type="domain" description="PEP-utilising enzyme C-terminal" evidence="20">
    <location>
        <begin position="251"/>
        <end position="534"/>
    </location>
</feature>
<evidence type="ECO:0000256" key="15">
    <source>
        <dbReference type="ARBA" id="ARBA00022842"/>
    </source>
</evidence>
<dbReference type="GO" id="GO:0008965">
    <property type="term" value="F:phosphoenolpyruvate-protein phosphotransferase activity"/>
    <property type="evidence" value="ECO:0007669"/>
    <property type="project" value="UniProtKB-EC"/>
</dbReference>
<dbReference type="RefSeq" id="WP_342589497.1">
    <property type="nucleotide sequence ID" value="NZ_JAGGLG010000027.1"/>
</dbReference>